<proteinExistence type="predicted"/>
<dbReference type="RefSeq" id="WP_061499723.1">
    <property type="nucleotide sequence ID" value="NZ_LHZX01000257.1"/>
</dbReference>
<dbReference type="SUPFAM" id="SSF47413">
    <property type="entry name" value="lambda repressor-like DNA-binding domains"/>
    <property type="match status" value="1"/>
</dbReference>
<evidence type="ECO:0000259" key="1">
    <source>
        <dbReference type="PROSITE" id="PS50943"/>
    </source>
</evidence>
<dbReference type="Proteomes" id="UP000075377">
    <property type="component" value="Unassembled WGS sequence"/>
</dbReference>
<dbReference type="Gene3D" id="1.10.260.40">
    <property type="entry name" value="lambda repressor-like DNA-binding domains"/>
    <property type="match status" value="1"/>
</dbReference>
<accession>A0A149UPV3</accession>
<name>A0A149UPV3_9PROT</name>
<dbReference type="GO" id="GO:0003677">
    <property type="term" value="F:DNA binding"/>
    <property type="evidence" value="ECO:0007669"/>
    <property type="project" value="InterPro"/>
</dbReference>
<dbReference type="AlphaFoldDB" id="A0A149UPV3"/>
<comment type="caution">
    <text evidence="2">The sequence shown here is derived from an EMBL/GenBank/DDBJ whole genome shotgun (WGS) entry which is preliminary data.</text>
</comment>
<evidence type="ECO:0000313" key="2">
    <source>
        <dbReference type="EMBL" id="KXV69928.1"/>
    </source>
</evidence>
<reference evidence="2 3" key="1">
    <citation type="submission" date="2015-06" db="EMBL/GenBank/DDBJ databases">
        <title>Improved classification and identification of acetic acid bacteria using matrix-assisted laser desorption/ionization time-of-flight mass spectrometry; Gluconobacter nephelii and Gluconobacter uchimurae are later heterotypic synonyms of Gluconobacter japonicus and Gluconobacter oxydans, respectively.</title>
        <authorList>
            <person name="Li L."/>
            <person name="Cleenwerck I."/>
            <person name="De Vuyst L."/>
            <person name="Vandamme P."/>
        </authorList>
    </citation>
    <scope>NUCLEOTIDE SEQUENCE [LARGE SCALE GENOMIC DNA]</scope>
    <source>
        <strain evidence="2 3">LMG 1699</strain>
    </source>
</reference>
<sequence>MPEKPALPRPVLRTVSKLGADLALARRKRRLRLSDIADATGLSVGTIQRLERGNPSVAIGVLVSVMRVLGEGHRLESLLDTASDDTGLMLTQSDLPKRVRRRKADLEPAGF</sequence>
<dbReference type="PROSITE" id="PS50943">
    <property type="entry name" value="HTH_CROC1"/>
    <property type="match status" value="1"/>
</dbReference>
<protein>
    <recommendedName>
        <fullName evidence="1">HTH cro/C1-type domain-containing protein</fullName>
    </recommendedName>
</protein>
<dbReference type="OrthoDB" id="8092542at2"/>
<feature type="domain" description="HTH cro/C1-type" evidence="1">
    <location>
        <begin position="22"/>
        <end position="78"/>
    </location>
</feature>
<dbReference type="SMART" id="SM00530">
    <property type="entry name" value="HTH_XRE"/>
    <property type="match status" value="1"/>
</dbReference>
<dbReference type="CDD" id="cd00093">
    <property type="entry name" value="HTH_XRE"/>
    <property type="match status" value="1"/>
</dbReference>
<organism evidence="2 3">
    <name type="scientific">Acetobacter malorum</name>
    <dbReference type="NCBI Taxonomy" id="178901"/>
    <lineage>
        <taxon>Bacteria</taxon>
        <taxon>Pseudomonadati</taxon>
        <taxon>Pseudomonadota</taxon>
        <taxon>Alphaproteobacteria</taxon>
        <taxon>Acetobacterales</taxon>
        <taxon>Acetobacteraceae</taxon>
        <taxon>Acetobacter</taxon>
    </lineage>
</organism>
<evidence type="ECO:0000313" key="3">
    <source>
        <dbReference type="Proteomes" id="UP000075377"/>
    </source>
</evidence>
<dbReference type="InterPro" id="IPR001387">
    <property type="entry name" value="Cro/C1-type_HTH"/>
</dbReference>
<dbReference type="Pfam" id="PF13560">
    <property type="entry name" value="HTH_31"/>
    <property type="match status" value="1"/>
</dbReference>
<gene>
    <name evidence="2" type="ORF">AD951_04425</name>
</gene>
<dbReference type="EMBL" id="LHZX01000257">
    <property type="protein sequence ID" value="KXV69928.1"/>
    <property type="molecule type" value="Genomic_DNA"/>
</dbReference>
<dbReference type="InterPro" id="IPR010982">
    <property type="entry name" value="Lambda_DNA-bd_dom_sf"/>
</dbReference>
<dbReference type="PATRIC" id="fig|178901.14.peg.755"/>